<evidence type="ECO:0000313" key="1">
    <source>
        <dbReference type="EMBL" id="SFE12034.1"/>
    </source>
</evidence>
<keyword evidence="2" id="KW-1185">Reference proteome</keyword>
<dbReference type="Pfam" id="PF09424">
    <property type="entry name" value="YqeY"/>
    <property type="match status" value="1"/>
</dbReference>
<proteinExistence type="predicted"/>
<protein>
    <recommendedName>
        <fullName evidence="3">Glutamyl-tRNA amidotransferase</fullName>
    </recommendedName>
</protein>
<sequence>MSLKDQITADMKAAMRAKDAERVGTIRLLQAAIKQKEVDDRPTKKADESLDIDDAGIVTILDKLIKQRKDSITAFEGAGRQDLADKEKSEITVLQAYLPQRLSAEEVAVAVKAIVAELGASGPGDMGKVMAAAKSQLAGKAEMGQVSAAVKAALAG</sequence>
<dbReference type="PANTHER" id="PTHR28055">
    <property type="entry name" value="ALTERED INHERITANCE OF MITOCHONDRIA PROTEIN 41, MITOCHONDRIAL"/>
    <property type="match status" value="1"/>
</dbReference>
<dbReference type="SUPFAM" id="SSF89095">
    <property type="entry name" value="GatB/YqeY motif"/>
    <property type="match status" value="1"/>
</dbReference>
<reference evidence="2" key="1">
    <citation type="submission" date="2016-10" db="EMBL/GenBank/DDBJ databases">
        <authorList>
            <person name="Varghese N."/>
            <person name="Submissions S."/>
        </authorList>
    </citation>
    <scope>NUCLEOTIDE SEQUENCE [LARGE SCALE GENOMIC DNA]</scope>
    <source>
        <strain evidence="2">DSM 7481</strain>
    </source>
</reference>
<dbReference type="OrthoDB" id="9788127at2"/>
<evidence type="ECO:0008006" key="3">
    <source>
        <dbReference type="Google" id="ProtNLM"/>
    </source>
</evidence>
<accession>A0A1I1XXP9</accession>
<dbReference type="Gene3D" id="1.10.10.410">
    <property type="match status" value="1"/>
</dbReference>
<dbReference type="RefSeq" id="WP_092955834.1">
    <property type="nucleotide sequence ID" value="NZ_FOMQ01000015.1"/>
</dbReference>
<dbReference type="InterPro" id="IPR003789">
    <property type="entry name" value="Asn/Gln_tRNA_amidoTrase-B-like"/>
</dbReference>
<dbReference type="Gene3D" id="1.10.1510.10">
    <property type="entry name" value="Uncharacterised protein YqeY/AIM41 PF09424, N-terminal domain"/>
    <property type="match status" value="1"/>
</dbReference>
<dbReference type="PANTHER" id="PTHR28055:SF1">
    <property type="entry name" value="ALTERED INHERITANCE OF MITOCHONDRIA PROTEIN 41, MITOCHONDRIAL"/>
    <property type="match status" value="1"/>
</dbReference>
<evidence type="ECO:0000313" key="2">
    <source>
        <dbReference type="Proteomes" id="UP000199517"/>
    </source>
</evidence>
<dbReference type="InterPro" id="IPR023168">
    <property type="entry name" value="GatB_Yqey_C_2"/>
</dbReference>
<dbReference type="InterPro" id="IPR042184">
    <property type="entry name" value="YqeY/Aim41_N"/>
</dbReference>
<name>A0A1I1XXP9_9BURK</name>
<dbReference type="AlphaFoldDB" id="A0A1I1XXP9"/>
<dbReference type="InterPro" id="IPR019004">
    <property type="entry name" value="YqeY/Aim41"/>
</dbReference>
<dbReference type="GO" id="GO:0016884">
    <property type="term" value="F:carbon-nitrogen ligase activity, with glutamine as amido-N-donor"/>
    <property type="evidence" value="ECO:0007669"/>
    <property type="project" value="InterPro"/>
</dbReference>
<dbReference type="Proteomes" id="UP000199517">
    <property type="component" value="Unassembled WGS sequence"/>
</dbReference>
<dbReference type="EMBL" id="FOMQ01000015">
    <property type="protein sequence ID" value="SFE12034.1"/>
    <property type="molecule type" value="Genomic_DNA"/>
</dbReference>
<organism evidence="1 2">
    <name type="scientific">Paracidovorax konjaci</name>
    <dbReference type="NCBI Taxonomy" id="32040"/>
    <lineage>
        <taxon>Bacteria</taxon>
        <taxon>Pseudomonadati</taxon>
        <taxon>Pseudomonadota</taxon>
        <taxon>Betaproteobacteria</taxon>
        <taxon>Burkholderiales</taxon>
        <taxon>Comamonadaceae</taxon>
        <taxon>Paracidovorax</taxon>
    </lineage>
</organism>
<dbReference type="STRING" id="32040.SAMN04489710_1153"/>
<gene>
    <name evidence="1" type="ORF">SAMN04489710_1153</name>
</gene>